<organism evidence="2 3">
    <name type="scientific">Gordonia phage Orchid</name>
    <dbReference type="NCBI Taxonomy" id="1838075"/>
    <lineage>
        <taxon>Viruses</taxon>
        <taxon>Duplodnaviria</taxon>
        <taxon>Heunggongvirae</taxon>
        <taxon>Uroviricota</taxon>
        <taxon>Caudoviricetes</taxon>
        <taxon>Orchidvirus</taxon>
        <taxon>Orchidvirus orchid</taxon>
    </lineage>
</organism>
<gene>
    <name evidence="2" type="primary">62</name>
    <name evidence="2" type="ORF">PBI_ORCHID_62</name>
</gene>
<dbReference type="GeneID" id="28800405"/>
<dbReference type="EMBL" id="KU998253">
    <property type="protein sequence ID" value="ANA87409.1"/>
    <property type="molecule type" value="Genomic_DNA"/>
</dbReference>
<accession>A0A160DH50</accession>
<evidence type="ECO:0000313" key="3">
    <source>
        <dbReference type="Proteomes" id="UP000204112"/>
    </source>
</evidence>
<sequence length="256" mass="26695">MSMELEEFSGSALVENGDRIKAKDLATRPLLVYVVDEVGPIKTQHSKSPEGEMGLILDILDLQSQDKYLSVLWMNKQVVDNLSRYIGKAVAIQMDWKKSKTGNDYLNLSQLEGEWANYAKQWVTNQPNVFVDERVTRQMKTYEEIRGSKLTGIAMNNTAANPPVSQVPATQPSAPPSAPTASAPPAAPPSAPPSAPPASAPAAPPSAPPAAAPAAPPAAPPSAPPAAVAPPSAPPAAPPAAPATAPAAADDDDMPF</sequence>
<evidence type="ECO:0000256" key="1">
    <source>
        <dbReference type="SAM" id="MobiDB-lite"/>
    </source>
</evidence>
<proteinExistence type="predicted"/>
<dbReference type="RefSeq" id="YP_009274289.1">
    <property type="nucleotide sequence ID" value="NC_030915.1"/>
</dbReference>
<evidence type="ECO:0000313" key="2">
    <source>
        <dbReference type="EMBL" id="ANA87409.1"/>
    </source>
</evidence>
<reference evidence="3" key="1">
    <citation type="submission" date="2016-03" db="EMBL/GenBank/DDBJ databases">
        <authorList>
            <person name="Ploux O."/>
        </authorList>
    </citation>
    <scope>NUCLEOTIDE SEQUENCE [LARGE SCALE GENOMIC DNA]</scope>
</reference>
<keyword evidence="3" id="KW-1185">Reference proteome</keyword>
<dbReference type="KEGG" id="vg:28800405"/>
<protein>
    <submittedName>
        <fullName evidence="2">Uncharacterized protein</fullName>
    </submittedName>
</protein>
<feature type="region of interest" description="Disordered" evidence="1">
    <location>
        <begin position="156"/>
        <end position="256"/>
    </location>
</feature>
<dbReference type="Proteomes" id="UP000204112">
    <property type="component" value="Segment"/>
</dbReference>
<feature type="compositionally biased region" description="Pro residues" evidence="1">
    <location>
        <begin position="185"/>
        <end position="241"/>
    </location>
</feature>
<name>A0A160DH50_9CAUD</name>
<dbReference type="OrthoDB" id="14032at10239"/>